<dbReference type="EMBL" id="ML987201">
    <property type="protein sequence ID" value="KAF2245165.1"/>
    <property type="molecule type" value="Genomic_DNA"/>
</dbReference>
<protein>
    <submittedName>
        <fullName evidence="2">Uncharacterized protein</fullName>
    </submittedName>
</protein>
<dbReference type="RefSeq" id="XP_033680169.1">
    <property type="nucleotide sequence ID" value="XM_033829746.1"/>
</dbReference>
<feature type="compositionally biased region" description="Low complexity" evidence="1">
    <location>
        <begin position="13"/>
        <end position="44"/>
    </location>
</feature>
<proteinExistence type="predicted"/>
<accession>A0A6A6I3T1</accession>
<evidence type="ECO:0000313" key="2">
    <source>
        <dbReference type="EMBL" id="KAF2245165.1"/>
    </source>
</evidence>
<gene>
    <name evidence="2" type="ORF">BU26DRAFT_522276</name>
</gene>
<name>A0A6A6I3T1_9PLEO</name>
<reference evidence="2" key="1">
    <citation type="journal article" date="2020" name="Stud. Mycol.">
        <title>101 Dothideomycetes genomes: a test case for predicting lifestyles and emergence of pathogens.</title>
        <authorList>
            <person name="Haridas S."/>
            <person name="Albert R."/>
            <person name="Binder M."/>
            <person name="Bloem J."/>
            <person name="Labutti K."/>
            <person name="Salamov A."/>
            <person name="Andreopoulos B."/>
            <person name="Baker S."/>
            <person name="Barry K."/>
            <person name="Bills G."/>
            <person name="Bluhm B."/>
            <person name="Cannon C."/>
            <person name="Castanera R."/>
            <person name="Culley D."/>
            <person name="Daum C."/>
            <person name="Ezra D."/>
            <person name="Gonzalez J."/>
            <person name="Henrissat B."/>
            <person name="Kuo A."/>
            <person name="Liang C."/>
            <person name="Lipzen A."/>
            <person name="Lutzoni F."/>
            <person name="Magnuson J."/>
            <person name="Mondo S."/>
            <person name="Nolan M."/>
            <person name="Ohm R."/>
            <person name="Pangilinan J."/>
            <person name="Park H.-J."/>
            <person name="Ramirez L."/>
            <person name="Alfaro M."/>
            <person name="Sun H."/>
            <person name="Tritt A."/>
            <person name="Yoshinaga Y."/>
            <person name="Zwiers L.-H."/>
            <person name="Turgeon B."/>
            <person name="Goodwin S."/>
            <person name="Spatafora J."/>
            <person name="Crous P."/>
            <person name="Grigoriev I."/>
        </authorList>
    </citation>
    <scope>NUCLEOTIDE SEQUENCE</scope>
    <source>
        <strain evidence="2">CBS 122368</strain>
    </source>
</reference>
<dbReference type="Proteomes" id="UP000800094">
    <property type="component" value="Unassembled WGS sequence"/>
</dbReference>
<evidence type="ECO:0000313" key="3">
    <source>
        <dbReference type="Proteomes" id="UP000800094"/>
    </source>
</evidence>
<dbReference type="AlphaFoldDB" id="A0A6A6I3T1"/>
<evidence type="ECO:0000256" key="1">
    <source>
        <dbReference type="SAM" id="MobiDB-lite"/>
    </source>
</evidence>
<keyword evidence="3" id="KW-1185">Reference proteome</keyword>
<feature type="compositionally biased region" description="Polar residues" evidence="1">
    <location>
        <begin position="1"/>
        <end position="12"/>
    </location>
</feature>
<dbReference type="GeneID" id="54583076"/>
<feature type="region of interest" description="Disordered" evidence="1">
    <location>
        <begin position="1"/>
        <end position="44"/>
    </location>
</feature>
<sequence>MAYQIKYTSTPITAGSSSSGNAPGGNAPNPSGNAPTTTASASVSAASSSITHTVALDGGVNQAYFENNSSTFTKMRHHSYHRCMAKFSPQ</sequence>
<organism evidence="2 3">
    <name type="scientific">Trematosphaeria pertusa</name>
    <dbReference type="NCBI Taxonomy" id="390896"/>
    <lineage>
        <taxon>Eukaryota</taxon>
        <taxon>Fungi</taxon>
        <taxon>Dikarya</taxon>
        <taxon>Ascomycota</taxon>
        <taxon>Pezizomycotina</taxon>
        <taxon>Dothideomycetes</taxon>
        <taxon>Pleosporomycetidae</taxon>
        <taxon>Pleosporales</taxon>
        <taxon>Massarineae</taxon>
        <taxon>Trematosphaeriaceae</taxon>
        <taxon>Trematosphaeria</taxon>
    </lineage>
</organism>